<name>A0A7H8QBD9_9BACL</name>
<dbReference type="SMART" id="SM01060">
    <property type="entry name" value="Catalase"/>
    <property type="match status" value="1"/>
</dbReference>
<dbReference type="Gene3D" id="1.20.1280.120">
    <property type="match status" value="1"/>
</dbReference>
<keyword evidence="2 7" id="KW-0575">Peroxidase</keyword>
<comment type="similarity">
    <text evidence="1 7">Belongs to the catalase family.</text>
</comment>
<evidence type="ECO:0000256" key="2">
    <source>
        <dbReference type="ARBA" id="ARBA00022559"/>
    </source>
</evidence>
<dbReference type="InterPro" id="IPR011614">
    <property type="entry name" value="Catalase_core"/>
</dbReference>
<dbReference type="InterPro" id="IPR024168">
    <property type="entry name" value="Catalase_SrpA-type_pred"/>
</dbReference>
<feature type="domain" description="Catalase core" evidence="10">
    <location>
        <begin position="1"/>
        <end position="305"/>
    </location>
</feature>
<dbReference type="InterPro" id="IPR020835">
    <property type="entry name" value="Catalase_sf"/>
</dbReference>
<dbReference type="PANTHER" id="PTHR11465">
    <property type="entry name" value="CATALASE"/>
    <property type="match status" value="1"/>
</dbReference>
<comment type="function">
    <text evidence="7">Has an organic peroxide-dependent peroxidase activity.</text>
</comment>
<dbReference type="PROSITE" id="PS51402">
    <property type="entry name" value="CATALASE_3"/>
    <property type="match status" value="1"/>
</dbReference>
<feature type="active site" evidence="8">
    <location>
        <position position="28"/>
    </location>
</feature>
<dbReference type="AlphaFoldDB" id="A0A7H8QBD9"/>
<reference evidence="12" key="1">
    <citation type="submission" date="2020-06" db="EMBL/GenBank/DDBJ databases">
        <title>Isolation of Planomicrobium glaciei.</title>
        <authorList>
            <person name="Malisova L."/>
            <person name="Safrankova R."/>
            <person name="Jakubu V."/>
            <person name="Spanelova P."/>
        </authorList>
    </citation>
    <scope>NUCLEOTIDE SEQUENCE [LARGE SCALE GENOMIC DNA]</scope>
    <source>
        <strain evidence="12">NRL-ATB46093</strain>
    </source>
</reference>
<dbReference type="PIRSF" id="PIRSF000296">
    <property type="entry name" value="SrpA"/>
    <property type="match status" value="1"/>
</dbReference>
<dbReference type="GO" id="GO:0042744">
    <property type="term" value="P:hydrogen peroxide catabolic process"/>
    <property type="evidence" value="ECO:0007669"/>
    <property type="project" value="TreeGrafter"/>
</dbReference>
<evidence type="ECO:0000313" key="11">
    <source>
        <dbReference type="EMBL" id="QKX50675.1"/>
    </source>
</evidence>
<dbReference type="CDD" id="cd08153">
    <property type="entry name" value="srpA_like"/>
    <property type="match status" value="1"/>
</dbReference>
<dbReference type="InterPro" id="IPR018028">
    <property type="entry name" value="Catalase"/>
</dbReference>
<feature type="binding site" description="axial binding residue" evidence="9">
    <location>
        <position position="294"/>
    </location>
    <ligand>
        <name>heme</name>
        <dbReference type="ChEBI" id="CHEBI:30413"/>
    </ligand>
    <ligandPart>
        <name>Fe</name>
        <dbReference type="ChEBI" id="CHEBI:18248"/>
    </ligandPart>
</feature>
<dbReference type="Gene3D" id="2.40.180.10">
    <property type="entry name" value="Catalase core domain"/>
    <property type="match status" value="1"/>
</dbReference>
<dbReference type="GO" id="GO:0046872">
    <property type="term" value="F:metal ion binding"/>
    <property type="evidence" value="ECO:0007669"/>
    <property type="project" value="UniProtKB-KW"/>
</dbReference>
<protein>
    <recommendedName>
        <fullName evidence="7">Catalase-related peroxidase</fullName>
        <ecNumber evidence="7">1.11.1.-</ecNumber>
    </recommendedName>
</protein>
<dbReference type="PANTHER" id="PTHR11465:SF9">
    <property type="entry name" value="CATALASE"/>
    <property type="match status" value="1"/>
</dbReference>
<dbReference type="GO" id="GO:0042542">
    <property type="term" value="P:response to hydrogen peroxide"/>
    <property type="evidence" value="ECO:0007669"/>
    <property type="project" value="TreeGrafter"/>
</dbReference>
<dbReference type="SUPFAM" id="SSF56634">
    <property type="entry name" value="Heme-dependent catalase-like"/>
    <property type="match status" value="1"/>
</dbReference>
<evidence type="ECO:0000313" key="12">
    <source>
        <dbReference type="Proteomes" id="UP000509222"/>
    </source>
</evidence>
<evidence type="ECO:0000259" key="10">
    <source>
        <dbReference type="SMART" id="SM01060"/>
    </source>
</evidence>
<evidence type="ECO:0000256" key="9">
    <source>
        <dbReference type="PIRSR" id="PIRSR000296-2"/>
    </source>
</evidence>
<dbReference type="PRINTS" id="PR00067">
    <property type="entry name" value="CATALASE"/>
</dbReference>
<dbReference type="RefSeq" id="WP_176294420.1">
    <property type="nucleotide sequence ID" value="NZ_CP051177.1"/>
</dbReference>
<dbReference type="EMBL" id="CP051177">
    <property type="protein sequence ID" value="QKX50675.1"/>
    <property type="molecule type" value="Genomic_DNA"/>
</dbReference>
<evidence type="ECO:0000256" key="7">
    <source>
        <dbReference type="PIRNR" id="PIRNR000296"/>
    </source>
</evidence>
<evidence type="ECO:0000256" key="4">
    <source>
        <dbReference type="ARBA" id="ARBA00022723"/>
    </source>
</evidence>
<evidence type="ECO:0000256" key="5">
    <source>
        <dbReference type="ARBA" id="ARBA00023002"/>
    </source>
</evidence>
<keyword evidence="5 7" id="KW-0560">Oxidoreductase</keyword>
<keyword evidence="4 7" id="KW-0479">Metal-binding</keyword>
<dbReference type="Proteomes" id="UP000509222">
    <property type="component" value="Chromosome"/>
</dbReference>
<sequence length="305" mass="34166">MEKKPLAETAVDRMEKVFGEHREYRRAHARGVIYEAIFSANGLGAEYTTATHLQGGEVKALARFSHSSPDPTWTDVMSPVKGLAVQFLLPDGGITNIVGVNSPIFLAKTPEAFTKILGVVTSFKKGKPRLRELAKLLIQYPESRAAIKIVQKMHAPASFATGRYHSIHAFYFIDKDGNRLPIKYEWEPDAGVETLTPKDAGSLPFGYYEWEIEDRLQKEPVSFRLNIVIGGEEDPTDDPTVAWPEERHKLTVGTLTILPKPAPEADERKFDPTAVTEGIECSEDQILHFRKAAYSISEERRNSEK</sequence>
<dbReference type="GO" id="GO:0004096">
    <property type="term" value="F:catalase activity"/>
    <property type="evidence" value="ECO:0007669"/>
    <property type="project" value="InterPro"/>
</dbReference>
<dbReference type="EC" id="1.11.1.-" evidence="7"/>
<organism evidence="11 12">
    <name type="scientific">Planococcus glaciei</name>
    <dbReference type="NCBI Taxonomy" id="459472"/>
    <lineage>
        <taxon>Bacteria</taxon>
        <taxon>Bacillati</taxon>
        <taxon>Bacillota</taxon>
        <taxon>Bacilli</taxon>
        <taxon>Bacillales</taxon>
        <taxon>Caryophanaceae</taxon>
        <taxon>Planococcus</taxon>
    </lineage>
</organism>
<dbReference type="GO" id="GO:0005737">
    <property type="term" value="C:cytoplasm"/>
    <property type="evidence" value="ECO:0007669"/>
    <property type="project" value="TreeGrafter"/>
</dbReference>
<dbReference type="GO" id="GO:0020037">
    <property type="term" value="F:heme binding"/>
    <property type="evidence" value="ECO:0007669"/>
    <property type="project" value="InterPro"/>
</dbReference>
<evidence type="ECO:0000256" key="6">
    <source>
        <dbReference type="ARBA" id="ARBA00023004"/>
    </source>
</evidence>
<evidence type="ECO:0000256" key="8">
    <source>
        <dbReference type="PIRSR" id="PIRSR000296-1"/>
    </source>
</evidence>
<accession>A0A7H8QBD9</accession>
<gene>
    <name evidence="11" type="ORF">HF394_08820</name>
</gene>
<proteinExistence type="inferred from homology"/>
<evidence type="ECO:0000256" key="1">
    <source>
        <dbReference type="ARBA" id="ARBA00005329"/>
    </source>
</evidence>
<comment type="cofactor">
    <cofactor evidence="7">
        <name>heme</name>
        <dbReference type="ChEBI" id="CHEBI:30413"/>
    </cofactor>
</comment>
<keyword evidence="6 7" id="KW-0408">Iron</keyword>
<keyword evidence="12" id="KW-1185">Reference proteome</keyword>
<evidence type="ECO:0000256" key="3">
    <source>
        <dbReference type="ARBA" id="ARBA00022617"/>
    </source>
</evidence>
<dbReference type="Pfam" id="PF00199">
    <property type="entry name" value="Catalase"/>
    <property type="match status" value="1"/>
</dbReference>
<keyword evidence="3 7" id="KW-0349">Heme</keyword>